<dbReference type="AlphaFoldDB" id="A0A923I8K5"/>
<evidence type="ECO:0000313" key="3">
    <source>
        <dbReference type="EMBL" id="MBC5581839.1"/>
    </source>
</evidence>
<protein>
    <submittedName>
        <fullName evidence="3">Helix-turn-helix transcriptional regulator</fullName>
    </submittedName>
</protein>
<dbReference type="InterPro" id="IPR010982">
    <property type="entry name" value="Lambda_DNA-bd_dom_sf"/>
</dbReference>
<evidence type="ECO:0000313" key="4">
    <source>
        <dbReference type="Proteomes" id="UP000659630"/>
    </source>
</evidence>
<keyword evidence="4" id="KW-1185">Reference proteome</keyword>
<dbReference type="PROSITE" id="PS50943">
    <property type="entry name" value="HTH_CROC1"/>
    <property type="match status" value="1"/>
</dbReference>
<dbReference type="RefSeq" id="WP_186888198.1">
    <property type="nucleotide sequence ID" value="NZ_JACONZ010000003.1"/>
</dbReference>
<dbReference type="InterPro" id="IPR001387">
    <property type="entry name" value="Cro/C1-type_HTH"/>
</dbReference>
<dbReference type="PANTHER" id="PTHR46797">
    <property type="entry name" value="HTH-TYPE TRANSCRIPTIONAL REGULATOR"/>
    <property type="match status" value="1"/>
</dbReference>
<dbReference type="Proteomes" id="UP000659630">
    <property type="component" value="Unassembled WGS sequence"/>
</dbReference>
<dbReference type="SMART" id="SM00530">
    <property type="entry name" value="HTH_XRE"/>
    <property type="match status" value="1"/>
</dbReference>
<gene>
    <name evidence="3" type="ORF">H8S23_09995</name>
</gene>
<proteinExistence type="predicted"/>
<feature type="domain" description="HTH cro/C1-type" evidence="2">
    <location>
        <begin position="10"/>
        <end position="64"/>
    </location>
</feature>
<evidence type="ECO:0000256" key="1">
    <source>
        <dbReference type="ARBA" id="ARBA00023125"/>
    </source>
</evidence>
<sequence length="109" mass="12168">MNSKSLGKKLRSYRAKRGWSIKECAEKIGISTRYLADIERGDKVPKLETFVHILNTLSASADDVLQDSLTVGYFAKSNDIIKRLDALDPGRKKQALDILDSVISSLKEN</sequence>
<dbReference type="Gene3D" id="1.10.260.40">
    <property type="entry name" value="lambda repressor-like DNA-binding domains"/>
    <property type="match status" value="1"/>
</dbReference>
<evidence type="ECO:0000259" key="2">
    <source>
        <dbReference type="PROSITE" id="PS50943"/>
    </source>
</evidence>
<dbReference type="InterPro" id="IPR050807">
    <property type="entry name" value="TransReg_Diox_bact_type"/>
</dbReference>
<dbReference type="CDD" id="cd00093">
    <property type="entry name" value="HTH_XRE"/>
    <property type="match status" value="1"/>
</dbReference>
<dbReference type="Pfam" id="PF01381">
    <property type="entry name" value="HTH_3"/>
    <property type="match status" value="1"/>
</dbReference>
<dbReference type="EMBL" id="JACONZ010000003">
    <property type="protein sequence ID" value="MBC5581839.1"/>
    <property type="molecule type" value="Genomic_DNA"/>
</dbReference>
<dbReference type="GO" id="GO:0005829">
    <property type="term" value="C:cytosol"/>
    <property type="evidence" value="ECO:0007669"/>
    <property type="project" value="TreeGrafter"/>
</dbReference>
<accession>A0A923I8K5</accession>
<keyword evidence="1" id="KW-0238">DNA-binding</keyword>
<dbReference type="GO" id="GO:0003700">
    <property type="term" value="F:DNA-binding transcription factor activity"/>
    <property type="evidence" value="ECO:0007669"/>
    <property type="project" value="TreeGrafter"/>
</dbReference>
<dbReference type="GO" id="GO:0003677">
    <property type="term" value="F:DNA binding"/>
    <property type="evidence" value="ECO:0007669"/>
    <property type="project" value="UniProtKB-KW"/>
</dbReference>
<organism evidence="3 4">
    <name type="scientific">Anaerofilum hominis</name>
    <dbReference type="NCBI Taxonomy" id="2763016"/>
    <lineage>
        <taxon>Bacteria</taxon>
        <taxon>Bacillati</taxon>
        <taxon>Bacillota</taxon>
        <taxon>Clostridia</taxon>
        <taxon>Eubacteriales</taxon>
        <taxon>Oscillospiraceae</taxon>
        <taxon>Anaerofilum</taxon>
    </lineage>
</organism>
<comment type="caution">
    <text evidence="3">The sequence shown here is derived from an EMBL/GenBank/DDBJ whole genome shotgun (WGS) entry which is preliminary data.</text>
</comment>
<dbReference type="PANTHER" id="PTHR46797:SF1">
    <property type="entry name" value="METHYLPHOSPHONATE SYNTHASE"/>
    <property type="match status" value="1"/>
</dbReference>
<name>A0A923I8K5_9FIRM</name>
<reference evidence="3" key="1">
    <citation type="submission" date="2020-08" db="EMBL/GenBank/DDBJ databases">
        <title>Genome public.</title>
        <authorList>
            <person name="Liu C."/>
            <person name="Sun Q."/>
        </authorList>
    </citation>
    <scope>NUCLEOTIDE SEQUENCE</scope>
    <source>
        <strain evidence="3">BX8</strain>
    </source>
</reference>
<dbReference type="SUPFAM" id="SSF47413">
    <property type="entry name" value="lambda repressor-like DNA-binding domains"/>
    <property type="match status" value="1"/>
</dbReference>